<dbReference type="EMBL" id="MU251388">
    <property type="protein sequence ID" value="KAG9237346.1"/>
    <property type="molecule type" value="Genomic_DNA"/>
</dbReference>
<comment type="caution">
    <text evidence="2">The sequence shown here is derived from an EMBL/GenBank/DDBJ whole genome shotgun (WGS) entry which is preliminary data.</text>
</comment>
<evidence type="ECO:0000313" key="2">
    <source>
        <dbReference type="EMBL" id="KAG9237346.1"/>
    </source>
</evidence>
<feature type="compositionally biased region" description="Basic and acidic residues" evidence="1">
    <location>
        <begin position="124"/>
        <end position="170"/>
    </location>
</feature>
<dbReference type="AlphaFoldDB" id="A0A9P8C9P6"/>
<protein>
    <submittedName>
        <fullName evidence="2">Uncharacterized protein</fullName>
    </submittedName>
</protein>
<reference evidence="2" key="1">
    <citation type="journal article" date="2021" name="IMA Fungus">
        <title>Genomic characterization of three marine fungi, including Emericellopsis atlantica sp. nov. with signatures of a generalist lifestyle and marine biomass degradation.</title>
        <authorList>
            <person name="Hagestad O.C."/>
            <person name="Hou L."/>
            <person name="Andersen J.H."/>
            <person name="Hansen E.H."/>
            <person name="Altermark B."/>
            <person name="Li C."/>
            <person name="Kuhnert E."/>
            <person name="Cox R.J."/>
            <person name="Crous P.W."/>
            <person name="Spatafora J.W."/>
            <person name="Lail K."/>
            <person name="Amirebrahimi M."/>
            <person name="Lipzen A."/>
            <person name="Pangilinan J."/>
            <person name="Andreopoulos W."/>
            <person name="Hayes R.D."/>
            <person name="Ng V."/>
            <person name="Grigoriev I.V."/>
            <person name="Jackson S.A."/>
            <person name="Sutton T.D.S."/>
            <person name="Dobson A.D.W."/>
            <person name="Rama T."/>
        </authorList>
    </citation>
    <scope>NUCLEOTIDE SEQUENCE</scope>
    <source>
        <strain evidence="2">TRa018bII</strain>
    </source>
</reference>
<feature type="region of interest" description="Disordered" evidence="1">
    <location>
        <begin position="20"/>
        <end position="71"/>
    </location>
</feature>
<name>A0A9P8C9P6_9HELO</name>
<evidence type="ECO:0000313" key="3">
    <source>
        <dbReference type="Proteomes" id="UP000824998"/>
    </source>
</evidence>
<accession>A0A9P8C9P6</accession>
<keyword evidence="3" id="KW-1185">Reference proteome</keyword>
<feature type="region of interest" description="Disordered" evidence="1">
    <location>
        <begin position="112"/>
        <end position="178"/>
    </location>
</feature>
<gene>
    <name evidence="2" type="ORF">BJ875DRAFT_438506</name>
</gene>
<feature type="compositionally biased region" description="Low complexity" evidence="1">
    <location>
        <begin position="30"/>
        <end position="41"/>
    </location>
</feature>
<sequence length="219" mass="23419">MGLGPPERLLGIVESCPHGFDAVDHDSDNAADNTSTSTSTSLHHRVHARTTGDRRPSSRKGGEMKEDGRVLVRHDQYASRRGMVALAPCSCGGESSEGRGCPQGLCLEGNGSRAMARGGQTGETSERESAGARETRDKTQETTETREQGPRQERHDRSGKLNRTIQDHSADCQSGTADRRTGTMVFPAQGEPLRGGMIFASSISVVIFSQIQGVQVAPS</sequence>
<feature type="compositionally biased region" description="Basic and acidic residues" evidence="1">
    <location>
        <begin position="50"/>
        <end position="71"/>
    </location>
</feature>
<proteinExistence type="predicted"/>
<dbReference type="Proteomes" id="UP000824998">
    <property type="component" value="Unassembled WGS sequence"/>
</dbReference>
<organism evidence="2 3">
    <name type="scientific">Amylocarpus encephaloides</name>
    <dbReference type="NCBI Taxonomy" id="45428"/>
    <lineage>
        <taxon>Eukaryota</taxon>
        <taxon>Fungi</taxon>
        <taxon>Dikarya</taxon>
        <taxon>Ascomycota</taxon>
        <taxon>Pezizomycotina</taxon>
        <taxon>Leotiomycetes</taxon>
        <taxon>Helotiales</taxon>
        <taxon>Helotiales incertae sedis</taxon>
        <taxon>Amylocarpus</taxon>
    </lineage>
</organism>
<evidence type="ECO:0000256" key="1">
    <source>
        <dbReference type="SAM" id="MobiDB-lite"/>
    </source>
</evidence>